<keyword evidence="3" id="KW-1185">Reference proteome</keyword>
<dbReference type="AlphaFoldDB" id="A0A9N8KV09"/>
<reference evidence="2" key="1">
    <citation type="submission" date="2021-12" db="EMBL/GenBank/DDBJ databases">
        <authorList>
            <person name="King R."/>
        </authorList>
    </citation>
    <scope>NUCLEOTIDE SEQUENCE</scope>
</reference>
<keyword evidence="1" id="KW-0472">Membrane</keyword>
<evidence type="ECO:0000313" key="2">
    <source>
        <dbReference type="EMBL" id="CAD0200185.1"/>
    </source>
</evidence>
<keyword evidence="1" id="KW-1133">Transmembrane helix</keyword>
<organism evidence="2 3">
    <name type="scientific">Chrysodeixis includens</name>
    <name type="common">Soybean looper</name>
    <name type="synonym">Pseudoplusia includens</name>
    <dbReference type="NCBI Taxonomy" id="689277"/>
    <lineage>
        <taxon>Eukaryota</taxon>
        <taxon>Metazoa</taxon>
        <taxon>Ecdysozoa</taxon>
        <taxon>Arthropoda</taxon>
        <taxon>Hexapoda</taxon>
        <taxon>Insecta</taxon>
        <taxon>Pterygota</taxon>
        <taxon>Neoptera</taxon>
        <taxon>Endopterygota</taxon>
        <taxon>Lepidoptera</taxon>
        <taxon>Glossata</taxon>
        <taxon>Ditrysia</taxon>
        <taxon>Noctuoidea</taxon>
        <taxon>Noctuidae</taxon>
        <taxon>Plusiinae</taxon>
        <taxon>Chrysodeixis</taxon>
    </lineage>
</organism>
<evidence type="ECO:0000313" key="3">
    <source>
        <dbReference type="Proteomes" id="UP001154114"/>
    </source>
</evidence>
<keyword evidence="1" id="KW-0812">Transmembrane</keyword>
<evidence type="ECO:0000256" key="1">
    <source>
        <dbReference type="SAM" id="Phobius"/>
    </source>
</evidence>
<name>A0A9N8KV09_CHRIL</name>
<feature type="transmembrane region" description="Helical" evidence="1">
    <location>
        <begin position="48"/>
        <end position="67"/>
    </location>
</feature>
<accession>A0A9N8KV09</accession>
<protein>
    <submittedName>
        <fullName evidence="2">Uncharacterized protein</fullName>
    </submittedName>
</protein>
<dbReference type="Proteomes" id="UP001154114">
    <property type="component" value="Chromosome 12"/>
</dbReference>
<proteinExistence type="predicted"/>
<sequence length="111" mass="13363">MMYLIMKEVLGLYVRSTTSCFLLLYVRLESYVSSQCHKHRSSSYYIDNFFFTIIPRSIKMFILYIFTAQGYMYVFMKCKKNNCYENLFFIKKLSNLILNTSLVSRNINRYS</sequence>
<dbReference type="EMBL" id="LR824015">
    <property type="protein sequence ID" value="CAD0200185.1"/>
    <property type="molecule type" value="Genomic_DNA"/>
</dbReference>
<gene>
    <name evidence="2" type="ORF">CINC_LOCUS1873</name>
</gene>